<gene>
    <name evidence="2" type="ORF">CYY_006608</name>
</gene>
<protein>
    <recommendedName>
        <fullName evidence="1">Protein kinase domain-containing protein</fullName>
    </recommendedName>
</protein>
<comment type="caution">
    <text evidence="2">The sequence shown here is derived from an EMBL/GenBank/DDBJ whole genome shotgun (WGS) entry which is preliminary data.</text>
</comment>
<accession>A0A8J4PRZ1</accession>
<dbReference type="PROSITE" id="PS50011">
    <property type="entry name" value="PROTEIN_KINASE_DOM"/>
    <property type="match status" value="1"/>
</dbReference>
<keyword evidence="3" id="KW-1185">Reference proteome</keyword>
<proteinExistence type="predicted"/>
<dbReference type="InterPro" id="IPR011009">
    <property type="entry name" value="Kinase-like_dom_sf"/>
</dbReference>
<dbReference type="GO" id="GO:0005524">
    <property type="term" value="F:ATP binding"/>
    <property type="evidence" value="ECO:0007669"/>
    <property type="project" value="InterPro"/>
</dbReference>
<feature type="domain" description="Protein kinase" evidence="1">
    <location>
        <begin position="9"/>
        <end position="286"/>
    </location>
</feature>
<reference evidence="2" key="1">
    <citation type="submission" date="2020-01" db="EMBL/GenBank/DDBJ databases">
        <title>Development of genomics and gene disruption for Polysphondylium violaceum indicates a role for the polyketide synthase stlB in stalk morphogenesis.</title>
        <authorList>
            <person name="Narita B."/>
            <person name="Kawabe Y."/>
            <person name="Kin K."/>
            <person name="Saito T."/>
            <person name="Gibbs R."/>
            <person name="Kuspa A."/>
            <person name="Muzny D."/>
            <person name="Queller D."/>
            <person name="Richards S."/>
            <person name="Strassman J."/>
            <person name="Sucgang R."/>
            <person name="Worley K."/>
            <person name="Schaap P."/>
        </authorList>
    </citation>
    <scope>NUCLEOTIDE SEQUENCE</scope>
    <source>
        <strain evidence="2">QSvi11</strain>
    </source>
</reference>
<dbReference type="SUPFAM" id="SSF56112">
    <property type="entry name" value="Protein kinase-like (PK-like)"/>
    <property type="match status" value="1"/>
</dbReference>
<evidence type="ECO:0000313" key="3">
    <source>
        <dbReference type="Proteomes" id="UP000695562"/>
    </source>
</evidence>
<organism evidence="2 3">
    <name type="scientific">Polysphondylium violaceum</name>
    <dbReference type="NCBI Taxonomy" id="133409"/>
    <lineage>
        <taxon>Eukaryota</taxon>
        <taxon>Amoebozoa</taxon>
        <taxon>Evosea</taxon>
        <taxon>Eumycetozoa</taxon>
        <taxon>Dictyostelia</taxon>
        <taxon>Dictyosteliales</taxon>
        <taxon>Dictyosteliaceae</taxon>
        <taxon>Polysphondylium</taxon>
    </lineage>
</organism>
<dbReference type="GO" id="GO:0004672">
    <property type="term" value="F:protein kinase activity"/>
    <property type="evidence" value="ECO:0007669"/>
    <property type="project" value="InterPro"/>
</dbReference>
<evidence type="ECO:0000259" key="1">
    <source>
        <dbReference type="PROSITE" id="PS50011"/>
    </source>
</evidence>
<dbReference type="Gene3D" id="1.10.510.10">
    <property type="entry name" value="Transferase(Phosphotransferase) domain 1"/>
    <property type="match status" value="1"/>
</dbReference>
<dbReference type="Proteomes" id="UP000695562">
    <property type="component" value="Unassembled WGS sequence"/>
</dbReference>
<dbReference type="InterPro" id="IPR000719">
    <property type="entry name" value="Prot_kinase_dom"/>
</dbReference>
<sequence>MSQLDSAYYSIPNLSGTAVNGETKLIPYLNGPALQRHLAIERVCEANLENKTCDQCTRSNSDIIFQQLDNLRQLEGIHGFEQYLTHELIDPSMLVITTQYYPNYVTLEDMIEKGLHSGLEDQLISRMYFLVGDMHRAGVAHCNLQPSSFLVSLSDRLMNGVFKRVIDDIIISGFVSSSNGFTSHCSLLEKQYVSLYTSPKLLRGAEKCNQNIDYYSLALIYAEMKFQVFNGRELARPSKQQREMFLVRISLEIGAGVKQNNDLPVLEGMDKFDKDTIIELIQLSYFNEADSNK</sequence>
<dbReference type="AlphaFoldDB" id="A0A8J4PRZ1"/>
<dbReference type="EMBL" id="AJWJ01000313">
    <property type="protein sequence ID" value="KAF2072066.1"/>
    <property type="molecule type" value="Genomic_DNA"/>
</dbReference>
<evidence type="ECO:0000313" key="2">
    <source>
        <dbReference type="EMBL" id="KAF2072066.1"/>
    </source>
</evidence>
<name>A0A8J4PRZ1_9MYCE</name>